<dbReference type="AlphaFoldDB" id="A0A429XB59"/>
<dbReference type="Proteomes" id="UP000287296">
    <property type="component" value="Unassembled WGS sequence"/>
</dbReference>
<dbReference type="EMBL" id="QYTW02000003">
    <property type="protein sequence ID" value="RST60664.1"/>
    <property type="molecule type" value="Genomic_DNA"/>
</dbReference>
<comment type="caution">
    <text evidence="3">The sequence shown here is derived from an EMBL/GenBank/DDBJ whole genome shotgun (WGS) entry which is preliminary data.</text>
</comment>
<proteinExistence type="predicted"/>
<name>A0A429XB59_SIMTE</name>
<evidence type="ECO:0000256" key="1">
    <source>
        <dbReference type="SAM" id="MobiDB-lite"/>
    </source>
</evidence>
<dbReference type="Proteomes" id="UP000680670">
    <property type="component" value="Unassembled WGS sequence"/>
</dbReference>
<organism evidence="3 4">
    <name type="scientific">Siminovitchia terrae</name>
    <name type="common">Bacillus terrae</name>
    <dbReference type="NCBI Taxonomy" id="1914933"/>
    <lineage>
        <taxon>Bacteria</taxon>
        <taxon>Bacillati</taxon>
        <taxon>Bacillota</taxon>
        <taxon>Bacilli</taxon>
        <taxon>Bacillales</taxon>
        <taxon>Bacillaceae</taxon>
        <taxon>Siminovitchia</taxon>
    </lineage>
</organism>
<protein>
    <submittedName>
        <fullName evidence="3">Uncharacterized protein</fullName>
    </submittedName>
</protein>
<reference evidence="3 4" key="1">
    <citation type="submission" date="2018-12" db="EMBL/GenBank/DDBJ databases">
        <authorList>
            <person name="Sun L."/>
            <person name="Chen Z."/>
        </authorList>
    </citation>
    <scope>NUCLEOTIDE SEQUENCE [LARGE SCALE GENOMIC DNA]</scope>
    <source>
        <strain evidence="3 4">LMG 29736</strain>
    </source>
</reference>
<reference evidence="2 5" key="2">
    <citation type="submission" date="2021-03" db="EMBL/GenBank/DDBJ databases">
        <title>Antimicrobial resistance genes in bacteria isolated from Japanese honey, and their potential for conferring macrolide and lincosamide resistance in the American foulbrood pathogen Paenibacillus larvae.</title>
        <authorList>
            <person name="Okamoto M."/>
            <person name="Kumagai M."/>
            <person name="Kanamori H."/>
            <person name="Takamatsu D."/>
        </authorList>
    </citation>
    <scope>NUCLEOTIDE SEQUENCE [LARGE SCALE GENOMIC DNA]</scope>
    <source>
        <strain evidence="2 5">J6TS1</strain>
    </source>
</reference>
<keyword evidence="5" id="KW-1185">Reference proteome</keyword>
<sequence>MMRLLEKKIHKIYFSLNVVNPYQIDHLSIIDQIADLLGFSIHYYDEPSEANNCVGSSASRLEKKGTKLPSSAV</sequence>
<evidence type="ECO:0000313" key="3">
    <source>
        <dbReference type="EMBL" id="RST60664.1"/>
    </source>
</evidence>
<evidence type="ECO:0000313" key="5">
    <source>
        <dbReference type="Proteomes" id="UP000680670"/>
    </source>
</evidence>
<evidence type="ECO:0000313" key="4">
    <source>
        <dbReference type="Proteomes" id="UP000287296"/>
    </source>
</evidence>
<dbReference type="RefSeq" id="WP_120116130.1">
    <property type="nucleotide sequence ID" value="NZ_BORJ01000001.1"/>
</dbReference>
<feature type="region of interest" description="Disordered" evidence="1">
    <location>
        <begin position="52"/>
        <end position="73"/>
    </location>
</feature>
<dbReference type="EMBL" id="BORJ01000001">
    <property type="protein sequence ID" value="GIN94830.1"/>
    <property type="molecule type" value="Genomic_DNA"/>
</dbReference>
<gene>
    <name evidence="3" type="ORF">D5F11_004745</name>
    <name evidence="2" type="ORF">J6TS1_07000</name>
</gene>
<evidence type="ECO:0000313" key="2">
    <source>
        <dbReference type="EMBL" id="GIN94830.1"/>
    </source>
</evidence>
<accession>A0A429XB59</accession>